<dbReference type="Proteomes" id="UP000642284">
    <property type="component" value="Unassembled WGS sequence"/>
</dbReference>
<proteinExistence type="predicted"/>
<comment type="caution">
    <text evidence="1">The sequence shown here is derived from an EMBL/GenBank/DDBJ whole genome shotgun (WGS) entry which is preliminary data.</text>
</comment>
<dbReference type="EMBL" id="JACTVJ010000007">
    <property type="protein sequence ID" value="MBC9714050.1"/>
    <property type="molecule type" value="Genomic_DNA"/>
</dbReference>
<accession>A0ABR7SEX6</accession>
<sequence length="74" mass="7846">MTRAVIPKAQAFANARAALDAARARRDSMPIRAAAEAAAAGSRLSADEIELIIRRLRRQAQSAHPDLTARPAAA</sequence>
<gene>
    <name evidence="1" type="ORF">H9Y04_15910</name>
</gene>
<reference evidence="1 2" key="1">
    <citation type="submission" date="2020-08" db="EMBL/GenBank/DDBJ databases">
        <title>Genemic of Streptomyces polyaspartic.</title>
        <authorList>
            <person name="Liu W."/>
        </authorList>
    </citation>
    <scope>NUCLEOTIDE SEQUENCE [LARGE SCALE GENOMIC DNA]</scope>
    <source>
        <strain evidence="1 2">TRM66268-LWL</strain>
    </source>
</reference>
<organism evidence="1 2">
    <name type="scientific">Streptomyces polyasparticus</name>
    <dbReference type="NCBI Taxonomy" id="2767826"/>
    <lineage>
        <taxon>Bacteria</taxon>
        <taxon>Bacillati</taxon>
        <taxon>Actinomycetota</taxon>
        <taxon>Actinomycetes</taxon>
        <taxon>Kitasatosporales</taxon>
        <taxon>Streptomycetaceae</taxon>
        <taxon>Streptomyces</taxon>
    </lineage>
</organism>
<keyword evidence="2" id="KW-1185">Reference proteome</keyword>
<dbReference type="RefSeq" id="WP_187814535.1">
    <property type="nucleotide sequence ID" value="NZ_JACTVJ010000007.1"/>
</dbReference>
<evidence type="ECO:0000313" key="2">
    <source>
        <dbReference type="Proteomes" id="UP000642284"/>
    </source>
</evidence>
<protein>
    <submittedName>
        <fullName evidence="1">Uncharacterized protein</fullName>
    </submittedName>
</protein>
<evidence type="ECO:0000313" key="1">
    <source>
        <dbReference type="EMBL" id="MBC9714050.1"/>
    </source>
</evidence>
<name>A0ABR7SEX6_9ACTN</name>